<comment type="caution">
    <text evidence="7">The sequence shown here is derived from an EMBL/GenBank/DDBJ whole genome shotgun (WGS) entry which is preliminary data.</text>
</comment>
<keyword evidence="4" id="KW-1133">Transmembrane helix</keyword>
<organism evidence="7 8">
    <name type="scientific">Novosphingobium clariflavum</name>
    <dbReference type="NCBI Taxonomy" id="2029884"/>
    <lineage>
        <taxon>Bacteria</taxon>
        <taxon>Pseudomonadati</taxon>
        <taxon>Pseudomonadota</taxon>
        <taxon>Alphaproteobacteria</taxon>
        <taxon>Sphingomonadales</taxon>
        <taxon>Sphingomonadaceae</taxon>
        <taxon>Novosphingobium</taxon>
    </lineage>
</organism>
<evidence type="ECO:0000256" key="2">
    <source>
        <dbReference type="ARBA" id="ARBA00029447"/>
    </source>
</evidence>
<keyword evidence="4" id="KW-0472">Membrane</keyword>
<proteinExistence type="inferred from homology"/>
<dbReference type="PANTHER" id="PTHR43531">
    <property type="entry name" value="PROTEIN ICFG"/>
    <property type="match status" value="1"/>
</dbReference>
<evidence type="ECO:0000256" key="4">
    <source>
        <dbReference type="SAM" id="Phobius"/>
    </source>
</evidence>
<dbReference type="Proteomes" id="UP001589858">
    <property type="component" value="Unassembled WGS sequence"/>
</dbReference>
<keyword evidence="3" id="KW-0807">Transducer</keyword>
<dbReference type="InterPro" id="IPR004089">
    <property type="entry name" value="MCPsignal_dom"/>
</dbReference>
<dbReference type="PROSITE" id="PS50885">
    <property type="entry name" value="HAMP"/>
    <property type="match status" value="1"/>
</dbReference>
<dbReference type="InterPro" id="IPR003660">
    <property type="entry name" value="HAMP_dom"/>
</dbReference>
<gene>
    <name evidence="7" type="ORF">ACFFF8_16350</name>
</gene>
<reference evidence="7 8" key="1">
    <citation type="submission" date="2024-09" db="EMBL/GenBank/DDBJ databases">
        <authorList>
            <person name="Sun Q."/>
            <person name="Mori K."/>
        </authorList>
    </citation>
    <scope>NUCLEOTIDE SEQUENCE [LARGE SCALE GENOMIC DNA]</scope>
    <source>
        <strain evidence="7 8">CICC 11035S</strain>
    </source>
</reference>
<dbReference type="Gene3D" id="1.10.287.950">
    <property type="entry name" value="Methyl-accepting chemotaxis protein"/>
    <property type="match status" value="1"/>
</dbReference>
<evidence type="ECO:0000256" key="1">
    <source>
        <dbReference type="ARBA" id="ARBA00022500"/>
    </source>
</evidence>
<feature type="transmembrane region" description="Helical" evidence="4">
    <location>
        <begin position="87"/>
        <end position="105"/>
    </location>
</feature>
<dbReference type="Pfam" id="PF00015">
    <property type="entry name" value="MCPsignal"/>
    <property type="match status" value="1"/>
</dbReference>
<protein>
    <submittedName>
        <fullName evidence="7">Methyl-accepting chemotaxis protein</fullName>
    </submittedName>
</protein>
<accession>A0ABV6SA85</accession>
<sequence>MNELEELRRKGAQGLVLVCWIGVLIALGSTLFAQSGIAPPAAAVLVTLAPTWLVLRSESGPQSRLALGLTLPLYPAILLWQWSGHEWMIDLHMLFFATIAMLAILADWRPILLSAAVTAVHHLLTNFIAPSLVFTNGGEFGRVVLHAVIVIAETLVLVMVAIRLEKLVIDQAAAHEAREALQHAAEQERAAAADEQRSVIDSIGDGLRSLAAGDLSLRLPRAFPASYEELRGYFNSAAEDLDGIVRGVGESARQIETGSLEIRSATDDLALRTERQAATVEDIAATLRALSTTVQNNAASARELQTGVAKARNDAMSGAAIVEDAVMTMGEIESSANEISQIIALIDGIAFQTNLLALNAGVEAARAGEAGKGFAVVATEVRALAQRSADAANQIKALIGASTEQVASGVKLVGRSGESLMTIVSAIAEIDEALARIAQVSMEQATDIGRINERVGGLDSATQQNAAMVEEGTAAARNLSSEAENLTRIVAHFRVSGSASGSEQKLSTPSARYAA</sequence>
<comment type="similarity">
    <text evidence="2">Belongs to the methyl-accepting chemotaxis (MCP) protein family.</text>
</comment>
<keyword evidence="1" id="KW-0145">Chemotaxis</keyword>
<feature type="transmembrane region" description="Helical" evidence="4">
    <location>
        <begin position="112"/>
        <end position="134"/>
    </location>
</feature>
<dbReference type="PROSITE" id="PS50111">
    <property type="entry name" value="CHEMOTAXIS_TRANSDUC_2"/>
    <property type="match status" value="1"/>
</dbReference>
<feature type="transmembrane region" description="Helical" evidence="4">
    <location>
        <begin position="64"/>
        <end position="81"/>
    </location>
</feature>
<evidence type="ECO:0000259" key="5">
    <source>
        <dbReference type="PROSITE" id="PS50111"/>
    </source>
</evidence>
<feature type="transmembrane region" description="Helical" evidence="4">
    <location>
        <begin position="140"/>
        <end position="162"/>
    </location>
</feature>
<feature type="domain" description="Methyl-accepting transducer" evidence="5">
    <location>
        <begin position="251"/>
        <end position="480"/>
    </location>
</feature>
<dbReference type="EMBL" id="JBHLTM010000061">
    <property type="protein sequence ID" value="MFC0686164.1"/>
    <property type="molecule type" value="Genomic_DNA"/>
</dbReference>
<evidence type="ECO:0000256" key="3">
    <source>
        <dbReference type="PROSITE-ProRule" id="PRU00284"/>
    </source>
</evidence>
<feature type="transmembrane region" description="Helical" evidence="4">
    <location>
        <begin position="12"/>
        <end position="31"/>
    </location>
</feature>
<evidence type="ECO:0000259" key="6">
    <source>
        <dbReference type="PROSITE" id="PS50885"/>
    </source>
</evidence>
<feature type="transmembrane region" description="Helical" evidence="4">
    <location>
        <begin position="37"/>
        <end position="55"/>
    </location>
</feature>
<keyword evidence="8" id="KW-1185">Reference proteome</keyword>
<dbReference type="CDD" id="cd11386">
    <property type="entry name" value="MCP_signal"/>
    <property type="match status" value="1"/>
</dbReference>
<evidence type="ECO:0000313" key="8">
    <source>
        <dbReference type="Proteomes" id="UP001589858"/>
    </source>
</evidence>
<dbReference type="SMART" id="SM00283">
    <property type="entry name" value="MA"/>
    <property type="match status" value="1"/>
</dbReference>
<feature type="domain" description="HAMP" evidence="6">
    <location>
        <begin position="200"/>
        <end position="246"/>
    </location>
</feature>
<dbReference type="RefSeq" id="WP_267218875.1">
    <property type="nucleotide sequence ID" value="NZ_JAPCWC010000002.1"/>
</dbReference>
<dbReference type="SUPFAM" id="SSF58104">
    <property type="entry name" value="Methyl-accepting chemotaxis protein (MCP) signaling domain"/>
    <property type="match status" value="1"/>
</dbReference>
<keyword evidence="4" id="KW-0812">Transmembrane</keyword>
<name>A0ABV6SA85_9SPHN</name>
<evidence type="ECO:0000313" key="7">
    <source>
        <dbReference type="EMBL" id="MFC0686164.1"/>
    </source>
</evidence>
<dbReference type="InterPro" id="IPR051310">
    <property type="entry name" value="MCP_chemotaxis"/>
</dbReference>
<dbReference type="PANTHER" id="PTHR43531:SF11">
    <property type="entry name" value="METHYL-ACCEPTING CHEMOTAXIS PROTEIN 3"/>
    <property type="match status" value="1"/>
</dbReference>